<evidence type="ECO:0000313" key="3">
    <source>
        <dbReference type="Proteomes" id="UP000027345"/>
    </source>
</evidence>
<organism evidence="2 3">
    <name type="scientific">Amycolatopsis rifamycinica</name>
    <dbReference type="NCBI Taxonomy" id="287986"/>
    <lineage>
        <taxon>Bacteria</taxon>
        <taxon>Bacillati</taxon>
        <taxon>Actinomycetota</taxon>
        <taxon>Actinomycetes</taxon>
        <taxon>Pseudonocardiales</taxon>
        <taxon>Pseudonocardiaceae</taxon>
        <taxon>Amycolatopsis</taxon>
    </lineage>
</organism>
<keyword evidence="3" id="KW-1185">Reference proteome</keyword>
<evidence type="ECO:0000313" key="2">
    <source>
        <dbReference type="EMBL" id="KDN23996.1"/>
    </source>
</evidence>
<proteinExistence type="predicted"/>
<accession>A0A066U949</accession>
<sequence>MNNDNVSTRTSSPALLWLVLVVSAAVNAAGPLVGLGLPVRMVAGGVAIGAIALLITHHVRRRRQA</sequence>
<feature type="transmembrane region" description="Helical" evidence="1">
    <location>
        <begin position="38"/>
        <end position="56"/>
    </location>
</feature>
<dbReference type="STRING" id="287986.DV20_01005"/>
<comment type="caution">
    <text evidence="2">The sequence shown here is derived from an EMBL/GenBank/DDBJ whole genome shotgun (WGS) entry which is preliminary data.</text>
</comment>
<gene>
    <name evidence="2" type="ORF">DV20_01005</name>
</gene>
<keyword evidence="1" id="KW-0472">Membrane</keyword>
<reference evidence="2 3" key="1">
    <citation type="submission" date="2014-05" db="EMBL/GenBank/DDBJ databases">
        <title>Draft genome sequence of Amycolatopsis rifamycinica DSM 46095.</title>
        <authorList>
            <person name="Lal R."/>
            <person name="Saxena A."/>
            <person name="Kumari R."/>
            <person name="Mukherjee U."/>
            <person name="Singh P."/>
            <person name="Sangwan N."/>
            <person name="Mahato N.K."/>
        </authorList>
    </citation>
    <scope>NUCLEOTIDE SEQUENCE [LARGE SCALE GENOMIC DNA]</scope>
    <source>
        <strain evidence="2 3">DSM 46095</strain>
    </source>
</reference>
<dbReference type="AlphaFoldDB" id="A0A066U949"/>
<keyword evidence="1" id="KW-0812">Transmembrane</keyword>
<dbReference type="Proteomes" id="UP000027345">
    <property type="component" value="Unassembled WGS sequence"/>
</dbReference>
<evidence type="ECO:0000256" key="1">
    <source>
        <dbReference type="SAM" id="Phobius"/>
    </source>
</evidence>
<keyword evidence="1" id="KW-1133">Transmembrane helix</keyword>
<protein>
    <submittedName>
        <fullName evidence="2">Uncharacterized protein</fullName>
    </submittedName>
</protein>
<dbReference type="RefSeq" id="WP_043775429.1">
    <property type="nucleotide sequence ID" value="NZ_JMQI01000002.1"/>
</dbReference>
<dbReference type="EMBL" id="JMQI01000002">
    <property type="protein sequence ID" value="KDN23996.1"/>
    <property type="molecule type" value="Genomic_DNA"/>
</dbReference>
<name>A0A066U949_9PSEU</name>